<sequence>MSHSVSSAMQPVDEGWQYRWGDSPFLADGTPLWLNEPDSADHWHDIAFPSNPPGRMGREHAWFRVTLPEGEWFAPALYIYSVDIILQVWFRGELLYQYGSFDEHGRGKFEGWPWHEIPLPDGYEGETMYFRVFSNYTDIGLWGEVAILDHPDLVLHIVSNSAESLVIAALSGLIALLALVFALIQRGQRSFASIALFAFLTGVMLLAESQASLLILYQPLLWDYLAAGSYYLIPVALALLLSQWLDARRPRLVRWLMWLHLVFAALALMLALLGLVNLSSTFPVFDGVLLISLALMVAVVVGNFSSLYREQQVFLFTCGVFIVLLILDMAVAHGFLPWGRVPVSWGALAFSLALISISVWHYGRTQQALHQLTVQLEQKVAERTARAEALAEREVERSRLLALESKKSQKLADTIAALQDCAGVEEAFQPLLQALPQLYLPIAGCFYRRNPGGGYDRACLWGRSAANTFPPSLTQDLSGLTETVLPVRSQDVPAQLCFLLRVEPAQFGNVPEGVLLLERPNLPDVVKDYGTARVVAWVYQSVEKIGITLSGLALRSELQRFSYEDSLTGLKNRRYFDELFRHEREVAIRSERPLSLLIFDIDHFKRFNDSHGHDAGDEVLRMVGRVLENCFRGSDTVCRYGGEEFTVLMPGASREEARQRAENLRATIAESQVEYLGKQLGNLTISAGIACWLESSPEFDELFRAADRALYQAKAAGRNRVVTASV</sequence>
<dbReference type="PROSITE" id="PS50887">
    <property type="entry name" value="GGDEF"/>
    <property type="match status" value="1"/>
</dbReference>
<comment type="caution">
    <text evidence="5">The sequence shown here is derived from an EMBL/GenBank/DDBJ whole genome shotgun (WGS) entry which is preliminary data.</text>
</comment>
<keyword evidence="6" id="KW-1185">Reference proteome</keyword>
<keyword evidence="3" id="KW-1133">Transmembrane helix</keyword>
<dbReference type="InterPro" id="IPR029787">
    <property type="entry name" value="Nucleotide_cyclase"/>
</dbReference>
<keyword evidence="3" id="KW-0812">Transmembrane</keyword>
<organism evidence="5 6">
    <name type="scientific">Marinobacter shengliensis</name>
    <dbReference type="NCBI Taxonomy" id="1389223"/>
    <lineage>
        <taxon>Bacteria</taxon>
        <taxon>Pseudomonadati</taxon>
        <taxon>Pseudomonadota</taxon>
        <taxon>Gammaproteobacteria</taxon>
        <taxon>Pseudomonadales</taxon>
        <taxon>Marinobacteraceae</taxon>
        <taxon>Marinobacter</taxon>
    </lineage>
</organism>
<dbReference type="CDD" id="cd01949">
    <property type="entry name" value="GGDEF"/>
    <property type="match status" value="1"/>
</dbReference>
<evidence type="ECO:0000313" key="6">
    <source>
        <dbReference type="Proteomes" id="UP001576762"/>
    </source>
</evidence>
<gene>
    <name evidence="5" type="ORF">ACE05E_08745</name>
</gene>
<protein>
    <recommendedName>
        <fullName evidence="1">diguanylate cyclase</fullName>
        <ecNumber evidence="1">2.7.7.65</ecNumber>
    </recommendedName>
</protein>
<dbReference type="Pfam" id="PF00990">
    <property type="entry name" value="GGDEF"/>
    <property type="match status" value="1"/>
</dbReference>
<dbReference type="GO" id="GO:0052621">
    <property type="term" value="F:diguanylate cyclase activity"/>
    <property type="evidence" value="ECO:0007669"/>
    <property type="project" value="UniProtKB-EC"/>
</dbReference>
<dbReference type="EMBL" id="JBHFLD010000009">
    <property type="protein sequence ID" value="MFB2715570.1"/>
    <property type="molecule type" value="Genomic_DNA"/>
</dbReference>
<dbReference type="PANTHER" id="PTHR45138">
    <property type="entry name" value="REGULATORY COMPONENTS OF SENSORY TRANSDUCTION SYSTEM"/>
    <property type="match status" value="1"/>
</dbReference>
<name>A0ABV4W5V7_9GAMM</name>
<reference evidence="5 6" key="1">
    <citation type="submission" date="2024-09" db="EMBL/GenBank/DDBJ databases">
        <title>Draft genome sequences of 6 high pH adapted Marinobacter shengliensis sp. isolated from Mariana forearc serpentinite mud volcanoes.</title>
        <authorList>
            <person name="Elkassas S."/>
            <person name="Serres M."/>
            <person name="Michael N."/>
            <person name="Amina P."/>
            <person name="Teodora Z."/>
            <person name="Julie H."/>
        </authorList>
    </citation>
    <scope>NUCLEOTIDE SEQUENCE [LARGE SCALE GENOMIC DNA]</scope>
    <source>
        <strain evidence="5 6">EB4</strain>
    </source>
</reference>
<dbReference type="NCBIfam" id="TIGR00254">
    <property type="entry name" value="GGDEF"/>
    <property type="match status" value="1"/>
</dbReference>
<dbReference type="Gene3D" id="3.30.70.270">
    <property type="match status" value="1"/>
</dbReference>
<dbReference type="InterPro" id="IPR000160">
    <property type="entry name" value="GGDEF_dom"/>
</dbReference>
<feature type="transmembrane region" description="Helical" evidence="3">
    <location>
        <begin position="342"/>
        <end position="362"/>
    </location>
</feature>
<feature type="transmembrane region" description="Helical" evidence="3">
    <location>
        <begin position="196"/>
        <end position="218"/>
    </location>
</feature>
<feature type="transmembrane region" description="Helical" evidence="3">
    <location>
        <begin position="313"/>
        <end position="336"/>
    </location>
</feature>
<dbReference type="EC" id="2.7.7.65" evidence="1"/>
<dbReference type="Proteomes" id="UP001576762">
    <property type="component" value="Unassembled WGS sequence"/>
</dbReference>
<keyword evidence="3" id="KW-0472">Membrane</keyword>
<dbReference type="InterPro" id="IPR050469">
    <property type="entry name" value="Diguanylate_Cyclase"/>
</dbReference>
<evidence type="ECO:0000313" key="5">
    <source>
        <dbReference type="EMBL" id="MFB2715570.1"/>
    </source>
</evidence>
<evidence type="ECO:0000259" key="4">
    <source>
        <dbReference type="PROSITE" id="PS50887"/>
    </source>
</evidence>
<feature type="transmembrane region" description="Helical" evidence="3">
    <location>
        <begin position="165"/>
        <end position="184"/>
    </location>
</feature>
<feature type="transmembrane region" description="Helical" evidence="3">
    <location>
        <begin position="257"/>
        <end position="276"/>
    </location>
</feature>
<feature type="domain" description="GGDEF" evidence="4">
    <location>
        <begin position="592"/>
        <end position="726"/>
    </location>
</feature>
<dbReference type="PANTHER" id="PTHR45138:SF9">
    <property type="entry name" value="DIGUANYLATE CYCLASE DGCM-RELATED"/>
    <property type="match status" value="1"/>
</dbReference>
<dbReference type="SMART" id="SM00267">
    <property type="entry name" value="GGDEF"/>
    <property type="match status" value="1"/>
</dbReference>
<proteinExistence type="predicted"/>
<dbReference type="SUPFAM" id="SSF55073">
    <property type="entry name" value="Nucleotide cyclase"/>
    <property type="match status" value="1"/>
</dbReference>
<keyword evidence="5" id="KW-0808">Transferase</keyword>
<comment type="catalytic activity">
    <reaction evidence="2">
        <text>2 GTP = 3',3'-c-di-GMP + 2 diphosphate</text>
        <dbReference type="Rhea" id="RHEA:24898"/>
        <dbReference type="ChEBI" id="CHEBI:33019"/>
        <dbReference type="ChEBI" id="CHEBI:37565"/>
        <dbReference type="ChEBI" id="CHEBI:58805"/>
        <dbReference type="EC" id="2.7.7.65"/>
    </reaction>
</comment>
<evidence type="ECO:0000256" key="2">
    <source>
        <dbReference type="ARBA" id="ARBA00034247"/>
    </source>
</evidence>
<feature type="transmembrane region" description="Helical" evidence="3">
    <location>
        <begin position="224"/>
        <end position="245"/>
    </location>
</feature>
<dbReference type="RefSeq" id="WP_374813912.1">
    <property type="nucleotide sequence ID" value="NZ_JBHFLD010000009.1"/>
</dbReference>
<feature type="transmembrane region" description="Helical" evidence="3">
    <location>
        <begin position="282"/>
        <end position="301"/>
    </location>
</feature>
<accession>A0ABV4W5V7</accession>
<dbReference type="InterPro" id="IPR043128">
    <property type="entry name" value="Rev_trsase/Diguanyl_cyclase"/>
</dbReference>
<evidence type="ECO:0000256" key="1">
    <source>
        <dbReference type="ARBA" id="ARBA00012528"/>
    </source>
</evidence>
<keyword evidence="5" id="KW-0548">Nucleotidyltransferase</keyword>
<evidence type="ECO:0000256" key="3">
    <source>
        <dbReference type="SAM" id="Phobius"/>
    </source>
</evidence>